<feature type="domain" description="EF-hand" evidence="4">
    <location>
        <begin position="335"/>
        <end position="370"/>
    </location>
</feature>
<evidence type="ECO:0000259" key="4">
    <source>
        <dbReference type="PROSITE" id="PS50222"/>
    </source>
</evidence>
<dbReference type="KEGG" id="pnd:Pla175_15210"/>
<evidence type="ECO:0000313" key="6">
    <source>
        <dbReference type="Proteomes" id="UP000317429"/>
    </source>
</evidence>
<dbReference type="PROSITE" id="PS00018">
    <property type="entry name" value="EF_HAND_1"/>
    <property type="match status" value="3"/>
</dbReference>
<dbReference type="AlphaFoldDB" id="A0A518D9J2"/>
<proteinExistence type="predicted"/>
<sequence length="382" mass="41303">MFASLWLTAVLSAGVLAGQPTDDLFSRLDANGDGRIERSETPEAHASLVNRLLRKADSDGDGLLDAQEFSQGLRPVVEAKPIEEARSTAFGDFNATRVLLLKLDTDKDTRLTRGEAPGALRGVYDQLIGEFDATKDGVLDPRELAQAGPKLQRQAQKVAQQQRWDLGKELAALERTQGELADRFDAPPSARQVVGDPARARVLFTQLDENGDGMLVLDELPAPLKERVGSMLRRADRNNDRAVSLEEFLSASDRLGKLSRPGDATKASPQAQAGPTADQASPASKKKSGPPEASGDARVAKAASGNSTQQAAEQLISKMIERADADGNGVLERREATGRLANRFRQADANGDGRLDRREIQRMTEALAARLDREAKNPQKPD</sequence>
<dbReference type="PANTHER" id="PTHR10827">
    <property type="entry name" value="RETICULOCALBIN"/>
    <property type="match status" value="1"/>
</dbReference>
<gene>
    <name evidence="5" type="ORF">Pla175_15210</name>
</gene>
<dbReference type="InterPro" id="IPR018247">
    <property type="entry name" value="EF_Hand_1_Ca_BS"/>
</dbReference>
<dbReference type="Proteomes" id="UP000317429">
    <property type="component" value="Chromosome"/>
</dbReference>
<dbReference type="EMBL" id="CP036291">
    <property type="protein sequence ID" value="QDU88150.1"/>
    <property type="molecule type" value="Genomic_DNA"/>
</dbReference>
<feature type="domain" description="EF-hand" evidence="4">
    <location>
        <begin position="223"/>
        <end position="258"/>
    </location>
</feature>
<evidence type="ECO:0000256" key="3">
    <source>
        <dbReference type="SAM" id="MobiDB-lite"/>
    </source>
</evidence>
<dbReference type="InterPro" id="IPR002048">
    <property type="entry name" value="EF_hand_dom"/>
</dbReference>
<name>A0A518D9J2_9BACT</name>
<accession>A0A518D9J2</accession>
<feature type="domain" description="EF-hand" evidence="4">
    <location>
        <begin position="44"/>
        <end position="79"/>
    </location>
</feature>
<keyword evidence="2" id="KW-0677">Repeat</keyword>
<evidence type="ECO:0000256" key="2">
    <source>
        <dbReference type="ARBA" id="ARBA00022737"/>
    </source>
</evidence>
<dbReference type="Pfam" id="PF13202">
    <property type="entry name" value="EF-hand_5"/>
    <property type="match status" value="3"/>
</dbReference>
<keyword evidence="6" id="KW-1185">Reference proteome</keyword>
<dbReference type="PANTHER" id="PTHR10827:SF98">
    <property type="entry name" value="45 KDA CALCIUM-BINDING PROTEIN"/>
    <property type="match status" value="1"/>
</dbReference>
<dbReference type="Gene3D" id="1.10.238.10">
    <property type="entry name" value="EF-hand"/>
    <property type="match status" value="3"/>
</dbReference>
<dbReference type="GO" id="GO:0005509">
    <property type="term" value="F:calcium ion binding"/>
    <property type="evidence" value="ECO:0007669"/>
    <property type="project" value="InterPro"/>
</dbReference>
<feature type="compositionally biased region" description="Polar residues" evidence="3">
    <location>
        <begin position="267"/>
        <end position="282"/>
    </location>
</feature>
<reference evidence="5 6" key="1">
    <citation type="submission" date="2019-02" db="EMBL/GenBank/DDBJ databases">
        <title>Deep-cultivation of Planctomycetes and their phenomic and genomic characterization uncovers novel biology.</title>
        <authorList>
            <person name="Wiegand S."/>
            <person name="Jogler M."/>
            <person name="Boedeker C."/>
            <person name="Pinto D."/>
            <person name="Vollmers J."/>
            <person name="Rivas-Marin E."/>
            <person name="Kohn T."/>
            <person name="Peeters S.H."/>
            <person name="Heuer A."/>
            <person name="Rast P."/>
            <person name="Oberbeckmann S."/>
            <person name="Bunk B."/>
            <person name="Jeske O."/>
            <person name="Meyerdierks A."/>
            <person name="Storesund J.E."/>
            <person name="Kallscheuer N."/>
            <person name="Luecker S."/>
            <person name="Lage O.M."/>
            <person name="Pohl T."/>
            <person name="Merkel B.J."/>
            <person name="Hornburger P."/>
            <person name="Mueller R.-W."/>
            <person name="Bruemmer F."/>
            <person name="Labrenz M."/>
            <person name="Spormann A.M."/>
            <person name="Op den Camp H."/>
            <person name="Overmann J."/>
            <person name="Amann R."/>
            <person name="Jetten M.S.M."/>
            <person name="Mascher T."/>
            <person name="Medema M.H."/>
            <person name="Devos D.P."/>
            <person name="Kaster A.-K."/>
            <person name="Ovreas L."/>
            <person name="Rohde M."/>
            <person name="Galperin M.Y."/>
            <person name="Jogler C."/>
        </authorList>
    </citation>
    <scope>NUCLEOTIDE SEQUENCE [LARGE SCALE GENOMIC DNA]</scope>
    <source>
        <strain evidence="5 6">Pla175</strain>
    </source>
</reference>
<dbReference type="SMART" id="SM00054">
    <property type="entry name" value="EFh"/>
    <property type="match status" value="4"/>
</dbReference>
<dbReference type="InterPro" id="IPR011992">
    <property type="entry name" value="EF-hand-dom_pair"/>
</dbReference>
<keyword evidence="1" id="KW-0479">Metal-binding</keyword>
<dbReference type="PROSITE" id="PS50222">
    <property type="entry name" value="EF_HAND_2"/>
    <property type="match status" value="3"/>
</dbReference>
<dbReference type="RefSeq" id="WP_197527333.1">
    <property type="nucleotide sequence ID" value="NZ_CP036291.1"/>
</dbReference>
<protein>
    <submittedName>
        <fullName evidence="5">Transaldolase/EF-hand domain-containing protein</fullName>
    </submittedName>
</protein>
<evidence type="ECO:0000256" key="1">
    <source>
        <dbReference type="ARBA" id="ARBA00022723"/>
    </source>
</evidence>
<evidence type="ECO:0000313" key="5">
    <source>
        <dbReference type="EMBL" id="QDU88150.1"/>
    </source>
</evidence>
<dbReference type="SUPFAM" id="SSF47473">
    <property type="entry name" value="EF-hand"/>
    <property type="match status" value="2"/>
</dbReference>
<organism evidence="5 6">
    <name type="scientific">Pirellulimonas nuda</name>
    <dbReference type="NCBI Taxonomy" id="2528009"/>
    <lineage>
        <taxon>Bacteria</taxon>
        <taxon>Pseudomonadati</taxon>
        <taxon>Planctomycetota</taxon>
        <taxon>Planctomycetia</taxon>
        <taxon>Pirellulales</taxon>
        <taxon>Lacipirellulaceae</taxon>
        <taxon>Pirellulimonas</taxon>
    </lineage>
</organism>
<feature type="region of interest" description="Disordered" evidence="3">
    <location>
        <begin position="254"/>
        <end position="311"/>
    </location>
</feature>